<dbReference type="EMBL" id="JBHSKD010000027">
    <property type="protein sequence ID" value="MFC5178782.1"/>
    <property type="molecule type" value="Genomic_DNA"/>
</dbReference>
<protein>
    <submittedName>
        <fullName evidence="1">Uncharacterized protein</fullName>
    </submittedName>
</protein>
<sequence>MCRPTVCRKCGKTGWAGCGRHVEQVLAGVPRSQRCAGHPKEPGTGFLARLFSR</sequence>
<comment type="caution">
    <text evidence="1">The sequence shown here is derived from an EMBL/GenBank/DDBJ whole genome shotgun (WGS) entry which is preliminary data.</text>
</comment>
<organism evidence="1 2">
    <name type="scientific">Nocardioides taihuensis</name>
    <dbReference type="NCBI Taxonomy" id="1835606"/>
    <lineage>
        <taxon>Bacteria</taxon>
        <taxon>Bacillati</taxon>
        <taxon>Actinomycetota</taxon>
        <taxon>Actinomycetes</taxon>
        <taxon>Propionibacteriales</taxon>
        <taxon>Nocardioidaceae</taxon>
        <taxon>Nocardioides</taxon>
    </lineage>
</organism>
<evidence type="ECO:0000313" key="2">
    <source>
        <dbReference type="Proteomes" id="UP001596087"/>
    </source>
</evidence>
<accession>A0ABW0BNP6</accession>
<reference evidence="2" key="1">
    <citation type="journal article" date="2019" name="Int. J. Syst. Evol. Microbiol.">
        <title>The Global Catalogue of Microorganisms (GCM) 10K type strain sequencing project: providing services to taxonomists for standard genome sequencing and annotation.</title>
        <authorList>
            <consortium name="The Broad Institute Genomics Platform"/>
            <consortium name="The Broad Institute Genome Sequencing Center for Infectious Disease"/>
            <person name="Wu L."/>
            <person name="Ma J."/>
        </authorList>
    </citation>
    <scope>NUCLEOTIDE SEQUENCE [LARGE SCALE GENOMIC DNA]</scope>
    <source>
        <strain evidence="2">DFY41</strain>
    </source>
</reference>
<proteinExistence type="predicted"/>
<evidence type="ECO:0000313" key="1">
    <source>
        <dbReference type="EMBL" id="MFC5178782.1"/>
    </source>
</evidence>
<name>A0ABW0BNP6_9ACTN</name>
<dbReference type="Proteomes" id="UP001596087">
    <property type="component" value="Unassembled WGS sequence"/>
</dbReference>
<gene>
    <name evidence="1" type="ORF">ACFPGP_19025</name>
</gene>
<dbReference type="RefSeq" id="WP_378592499.1">
    <property type="nucleotide sequence ID" value="NZ_JBHSKD010000027.1"/>
</dbReference>
<dbReference type="PANTHER" id="PTHR34724:SF2">
    <property type="entry name" value="OS12G0596101 PROTEIN"/>
    <property type="match status" value="1"/>
</dbReference>
<keyword evidence="2" id="KW-1185">Reference proteome</keyword>
<dbReference type="PANTHER" id="PTHR34724">
    <property type="entry name" value="OS12G0596101 PROTEIN"/>
    <property type="match status" value="1"/>
</dbReference>